<dbReference type="InterPro" id="IPR051923">
    <property type="entry name" value="Glycosyl_Hydrolase_39"/>
</dbReference>
<dbReference type="GO" id="GO:0004553">
    <property type="term" value="F:hydrolase activity, hydrolyzing O-glycosyl compounds"/>
    <property type="evidence" value="ECO:0007669"/>
    <property type="project" value="TreeGrafter"/>
</dbReference>
<dbReference type="OrthoDB" id="9776971at2"/>
<dbReference type="AlphaFoldDB" id="A0A225NH99"/>
<organism evidence="2 3">
    <name type="scientific">Marinibacterium profundimaris</name>
    <dbReference type="NCBI Taxonomy" id="1679460"/>
    <lineage>
        <taxon>Bacteria</taxon>
        <taxon>Pseudomonadati</taxon>
        <taxon>Pseudomonadota</taxon>
        <taxon>Alphaproteobacteria</taxon>
        <taxon>Rhodobacterales</taxon>
        <taxon>Paracoccaceae</taxon>
        <taxon>Marinibacterium</taxon>
    </lineage>
</organism>
<keyword evidence="1" id="KW-0732">Signal</keyword>
<gene>
    <name evidence="2" type="ORF">ATO3_16855</name>
</gene>
<proteinExistence type="predicted"/>
<feature type="chain" id="PRO_5013347742" description="Asl1-like glycosyl hydrolase catalytic domain-containing protein" evidence="1">
    <location>
        <begin position="20"/>
        <end position="549"/>
    </location>
</feature>
<keyword evidence="3" id="KW-1185">Reference proteome</keyword>
<dbReference type="EMBL" id="AQQR01000007">
    <property type="protein sequence ID" value="OWU72234.1"/>
    <property type="molecule type" value="Genomic_DNA"/>
</dbReference>
<evidence type="ECO:0000313" key="2">
    <source>
        <dbReference type="EMBL" id="OWU72234.1"/>
    </source>
</evidence>
<reference evidence="2 3" key="1">
    <citation type="submission" date="2013-04" db="EMBL/GenBank/DDBJ databases">
        <title>Oceanicola sp. 22II1-22F33 Genome Sequencing.</title>
        <authorList>
            <person name="Lai Q."/>
            <person name="Li G."/>
            <person name="Shao Z."/>
        </authorList>
    </citation>
    <scope>NUCLEOTIDE SEQUENCE [LARGE SCALE GENOMIC DNA]</scope>
    <source>
        <strain evidence="2 3">22II1-22F33</strain>
    </source>
</reference>
<name>A0A225NH99_9RHOB</name>
<evidence type="ECO:0000313" key="3">
    <source>
        <dbReference type="Proteomes" id="UP000215377"/>
    </source>
</evidence>
<dbReference type="PANTHER" id="PTHR12631">
    <property type="entry name" value="ALPHA-L-IDURONIDASE"/>
    <property type="match status" value="1"/>
</dbReference>
<protein>
    <recommendedName>
        <fullName evidence="4">Asl1-like glycosyl hydrolase catalytic domain-containing protein</fullName>
    </recommendedName>
</protein>
<dbReference type="Proteomes" id="UP000215377">
    <property type="component" value="Unassembled WGS sequence"/>
</dbReference>
<feature type="signal peptide" evidence="1">
    <location>
        <begin position="1"/>
        <end position="19"/>
    </location>
</feature>
<evidence type="ECO:0008006" key="4">
    <source>
        <dbReference type="Google" id="ProtNLM"/>
    </source>
</evidence>
<accession>A0A225NH99</accession>
<dbReference type="Gene3D" id="3.20.20.80">
    <property type="entry name" value="Glycosidases"/>
    <property type="match status" value="1"/>
</dbReference>
<comment type="caution">
    <text evidence="2">The sequence shown here is derived from an EMBL/GenBank/DDBJ whole genome shotgun (WGS) entry which is preliminary data.</text>
</comment>
<sequence length="549" mass="58681">MKHAVLAACLASGAAMAWAGPGLQGPRLGAASNFGQSWQPQAVAGGAEAGILRFRDEIIWNHVEQMDGTLRFGSTREAYARMLSARDATMTLLGYTGHPRWDDGRAPQSEEGQAAFARYHAQIVGMFPLIDSLEIGNEFNSHEFAEHEGWPDDLAERARTYVRLALQTVPAVHAERPDLRILGGAAHSIPVAWAEALMAAGLGDLIDAFVLHPYTTEPEQFVRQVARLRQVPGLEDMPLAVTEFGTRDAGAAPGYLMRYYCQMALAGVTQADWYPFSPRGDGLEPLVDEDGALTDTGATYALIRTHLEGRPARDVAPDPFTYACAFGPDALVIWGAPRAVSLSPGLEALDATGQPMAAPVLSRTEPLLILGDGIAPTLDENVALGVQQVLADSYDQFPQAGSADLFLRRGGEGLPLEPRPGQERDGVPWTPYLGFEQDGSVMVGAGWAVPSAWGPEDPLEIVHRYTAPADLTLDVEISARPSSASEDGVSIALERNGEVLSHDVLTGPRQLGLTSVNLHAGDVLDVVLGPNGNSAGDHTDLRITLRRAG</sequence>
<evidence type="ECO:0000256" key="1">
    <source>
        <dbReference type="SAM" id="SignalP"/>
    </source>
</evidence>
<dbReference type="RefSeq" id="WP_088651061.1">
    <property type="nucleotide sequence ID" value="NZ_AQQR01000007.1"/>
</dbReference>
<dbReference type="InterPro" id="IPR017853">
    <property type="entry name" value="GH"/>
</dbReference>
<dbReference type="PANTHER" id="PTHR12631:SF10">
    <property type="entry name" value="BETA-XYLOSIDASE-LIKE PROTEIN-RELATED"/>
    <property type="match status" value="1"/>
</dbReference>
<dbReference type="SUPFAM" id="SSF51445">
    <property type="entry name" value="(Trans)glycosidases"/>
    <property type="match status" value="1"/>
</dbReference>